<organism evidence="3 4">
    <name type="scientific">Polypedilum vanderplanki</name>
    <name type="common">Sleeping chironomid midge</name>
    <dbReference type="NCBI Taxonomy" id="319348"/>
    <lineage>
        <taxon>Eukaryota</taxon>
        <taxon>Metazoa</taxon>
        <taxon>Ecdysozoa</taxon>
        <taxon>Arthropoda</taxon>
        <taxon>Hexapoda</taxon>
        <taxon>Insecta</taxon>
        <taxon>Pterygota</taxon>
        <taxon>Neoptera</taxon>
        <taxon>Endopterygota</taxon>
        <taxon>Diptera</taxon>
        <taxon>Nematocera</taxon>
        <taxon>Chironomoidea</taxon>
        <taxon>Chironomidae</taxon>
        <taxon>Chironominae</taxon>
        <taxon>Polypedilum</taxon>
        <taxon>Polypedilum</taxon>
    </lineage>
</organism>
<dbReference type="EMBL" id="JADBJN010000004">
    <property type="protein sequence ID" value="KAG5667575.1"/>
    <property type="molecule type" value="Genomic_DNA"/>
</dbReference>
<gene>
    <name evidence="3" type="ORF">PVAND_015552</name>
</gene>
<evidence type="ECO:0000313" key="4">
    <source>
        <dbReference type="Proteomes" id="UP001107558"/>
    </source>
</evidence>
<protein>
    <recommendedName>
        <fullName evidence="2">MD-2-related lipid-recognition domain-containing protein</fullName>
    </recommendedName>
</protein>
<dbReference type="AlphaFoldDB" id="A0A9J6BD63"/>
<dbReference type="Gene3D" id="2.60.40.770">
    <property type="match status" value="1"/>
</dbReference>
<name>A0A9J6BD63_POLVA</name>
<dbReference type="Proteomes" id="UP001107558">
    <property type="component" value="Chromosome 4"/>
</dbReference>
<dbReference type="SUPFAM" id="SSF81296">
    <property type="entry name" value="E set domains"/>
    <property type="match status" value="1"/>
</dbReference>
<dbReference type="InterPro" id="IPR003172">
    <property type="entry name" value="ML_dom"/>
</dbReference>
<keyword evidence="4" id="KW-1185">Reference proteome</keyword>
<evidence type="ECO:0000256" key="1">
    <source>
        <dbReference type="SAM" id="SignalP"/>
    </source>
</evidence>
<keyword evidence="1" id="KW-0732">Signal</keyword>
<dbReference type="InterPro" id="IPR014756">
    <property type="entry name" value="Ig_E-set"/>
</dbReference>
<accession>A0A9J6BD63</accession>
<dbReference type="Pfam" id="PF02221">
    <property type="entry name" value="E1_DerP2_DerF2"/>
    <property type="match status" value="1"/>
</dbReference>
<feature type="domain" description="MD-2-related lipid-recognition" evidence="2">
    <location>
        <begin position="27"/>
        <end position="160"/>
    </location>
</feature>
<comment type="caution">
    <text evidence="3">The sequence shown here is derived from an EMBL/GenBank/DDBJ whole genome shotgun (WGS) entry which is preliminary data.</text>
</comment>
<feature type="chain" id="PRO_5039925584" description="MD-2-related lipid-recognition domain-containing protein" evidence="1">
    <location>
        <begin position="26"/>
        <end position="162"/>
    </location>
</feature>
<evidence type="ECO:0000259" key="2">
    <source>
        <dbReference type="Pfam" id="PF02221"/>
    </source>
</evidence>
<feature type="signal peptide" evidence="1">
    <location>
        <begin position="1"/>
        <end position="25"/>
    </location>
</feature>
<sequence length="162" mass="17545">MFKKVLISALSVLAILLTSVPSTDAFWSVCTNPSGVPGPESVTSPNCGATHCTVVRGEVMHADAVISSPHSHNELMVRGFVFLLGIGIPLPQIPPYDNGCNSLFTMDNVQTSCPTTPNTRYIWRVAQEVPQETPAFQNARVQFQIWDGNFIVGCVDLQATVI</sequence>
<proteinExistence type="predicted"/>
<evidence type="ECO:0000313" key="3">
    <source>
        <dbReference type="EMBL" id="KAG5667575.1"/>
    </source>
</evidence>
<reference evidence="3" key="1">
    <citation type="submission" date="2021-03" db="EMBL/GenBank/DDBJ databases">
        <title>Chromosome level genome of the anhydrobiotic midge Polypedilum vanderplanki.</title>
        <authorList>
            <person name="Yoshida Y."/>
            <person name="Kikawada T."/>
            <person name="Gusev O."/>
        </authorList>
    </citation>
    <scope>NUCLEOTIDE SEQUENCE</scope>
    <source>
        <strain evidence="3">NIAS01</strain>
        <tissue evidence="3">Whole body or cell culture</tissue>
    </source>
</reference>
<dbReference type="OrthoDB" id="6332846at2759"/>